<keyword evidence="2" id="KW-1133">Transmembrane helix</keyword>
<feature type="region of interest" description="Disordered" evidence="1">
    <location>
        <begin position="225"/>
        <end position="255"/>
    </location>
</feature>
<evidence type="ECO:0000256" key="1">
    <source>
        <dbReference type="SAM" id="MobiDB-lite"/>
    </source>
</evidence>
<dbReference type="AlphaFoldDB" id="A0A1N7RCC2"/>
<dbReference type="EMBL" id="FTOR01000011">
    <property type="protein sequence ID" value="SIT32644.1"/>
    <property type="molecule type" value="Genomic_DNA"/>
</dbReference>
<dbReference type="RefSeq" id="WP_076382035.1">
    <property type="nucleotide sequence ID" value="NZ_AP017422.1"/>
</dbReference>
<dbReference type="Gene3D" id="3.10.620.30">
    <property type="match status" value="1"/>
</dbReference>
<dbReference type="InterPro" id="IPR002931">
    <property type="entry name" value="Transglutaminase-like"/>
</dbReference>
<evidence type="ECO:0000256" key="2">
    <source>
        <dbReference type="SAM" id="Phobius"/>
    </source>
</evidence>
<dbReference type="OrthoDB" id="9804872at2"/>
<reference evidence="5" key="1">
    <citation type="submission" date="2017-01" db="EMBL/GenBank/DDBJ databases">
        <authorList>
            <person name="Varghese N."/>
            <person name="Submissions S."/>
        </authorList>
    </citation>
    <scope>NUCLEOTIDE SEQUENCE [LARGE SCALE GENOMIC DNA]</scope>
    <source>
        <strain evidence="5">DSM 21054</strain>
    </source>
</reference>
<organism evidence="4 5">
    <name type="scientific">Filimonas lacunae</name>
    <dbReference type="NCBI Taxonomy" id="477680"/>
    <lineage>
        <taxon>Bacteria</taxon>
        <taxon>Pseudomonadati</taxon>
        <taxon>Bacteroidota</taxon>
        <taxon>Chitinophagia</taxon>
        <taxon>Chitinophagales</taxon>
        <taxon>Chitinophagaceae</taxon>
        <taxon>Filimonas</taxon>
    </lineage>
</organism>
<dbReference type="STRING" id="477680.SAMN05421788_111188"/>
<feature type="transmembrane region" description="Helical" evidence="2">
    <location>
        <begin position="149"/>
        <end position="172"/>
    </location>
</feature>
<evidence type="ECO:0000313" key="4">
    <source>
        <dbReference type="EMBL" id="SIT32644.1"/>
    </source>
</evidence>
<feature type="transmembrane region" description="Helical" evidence="2">
    <location>
        <begin position="12"/>
        <end position="32"/>
    </location>
</feature>
<feature type="transmembrane region" description="Helical" evidence="2">
    <location>
        <begin position="72"/>
        <end position="92"/>
    </location>
</feature>
<feature type="transmembrane region" description="Helical" evidence="2">
    <location>
        <begin position="48"/>
        <end position="65"/>
    </location>
</feature>
<feature type="domain" description="Transglutaminase-like" evidence="3">
    <location>
        <begin position="506"/>
        <end position="578"/>
    </location>
</feature>
<keyword evidence="2" id="KW-0472">Membrane</keyword>
<dbReference type="SUPFAM" id="SSF54001">
    <property type="entry name" value="Cysteine proteinases"/>
    <property type="match status" value="1"/>
</dbReference>
<dbReference type="InterPro" id="IPR038765">
    <property type="entry name" value="Papain-like_cys_pep_sf"/>
</dbReference>
<gene>
    <name evidence="4" type="ORF">SAMN05421788_111188</name>
</gene>
<dbReference type="Proteomes" id="UP000186917">
    <property type="component" value="Unassembled WGS sequence"/>
</dbReference>
<feature type="compositionally biased region" description="Basic and acidic residues" evidence="1">
    <location>
        <begin position="225"/>
        <end position="245"/>
    </location>
</feature>
<dbReference type="InterPro" id="IPR052901">
    <property type="entry name" value="Bact_TGase-like"/>
</dbReference>
<sequence length="871" mass="99283">MKIGNVHNAKKVLAQLLLLAVPTVILMAYLLWNLNRYEDILRNNWEKQSLYFAGGIAGAIILYSYRFRFITTAAVLFVVGYATYTYMGSITVGEFDAFFVSVQFLIFSILFSIGWICGFGFSRSRYFTVFWSVFLLAIQIVTISKTNDITARAIIAAFLPTLAYAVYIIYTAELIRNMNPSERHFGWFVTKRMVGFGIVMAVLFFAVLKAFDKDFKAVEKEWGHGEGKYDKNKSNQESMTKDNRDGTISNKDQTQLTGSLNKGKRLVFVAKLDNFFEDGKTPNPLYFTAYYYTRFDTLTQTFEMDNKMPDNDLFRPDPSKIPIYFAKTDSSVIKNTHATKARKVVTAEIYKTLLSPSDFVAPSTAFFCQPLPVEADYKDKYKSAYRAKMWVSDLNSAYFIYNPAGNQMLESFQEQRFKTLRQVTDYTSIPDSFMKYYTFMPQDAEYGRIKTLAGQITQGAATPLDKMVAIRDYFTGKDEFGQPLFKYENNPGIPGMPSANKLTYFLFENRKGYCAYYAGATLFMLRAMGIPSRIATGFLTVDRSSKNPGWYWFYEDQAHAWVQVYFPGYGWIDFDTTIPDQEAHDADQPDETPPLSMQQAYMVADGHIVSVDSTTKKLVMTVDKLLFHDQNYETTRPDTLSVDGAIAQVSADSGVVPFSALRKDMHITAASSAEVLKDMTATPVETIKDVLKRVPKPAPTDQIKIIEDEATTPPHKNMFENIEPVNWLKVLATVLIVAAALLVLVFAMPWIIWQVLHMRAKGNKPASNKAYNQYRAAMYYLNQLGYARNHKSPGEYAAQTDAQFGTRFIVFSNVYQKLKYSSLPFTTQEEAVVQEFYKPFIASVRKQVPLRKRAAKFLNIYNTIHYFTQPK</sequence>
<dbReference type="Pfam" id="PF01841">
    <property type="entry name" value="Transglut_core"/>
    <property type="match status" value="1"/>
</dbReference>
<keyword evidence="5" id="KW-1185">Reference proteome</keyword>
<dbReference type="PANTHER" id="PTHR42736">
    <property type="entry name" value="PROTEIN-GLUTAMINE GAMMA-GLUTAMYLTRANSFERASE"/>
    <property type="match status" value="1"/>
</dbReference>
<proteinExistence type="predicted"/>
<feature type="transmembrane region" description="Helical" evidence="2">
    <location>
        <begin position="727"/>
        <end position="753"/>
    </location>
</feature>
<feature type="compositionally biased region" description="Polar residues" evidence="1">
    <location>
        <begin position="246"/>
        <end position="255"/>
    </location>
</feature>
<dbReference type="SMART" id="SM00460">
    <property type="entry name" value="TGc"/>
    <property type="match status" value="1"/>
</dbReference>
<evidence type="ECO:0000259" key="3">
    <source>
        <dbReference type="SMART" id="SM00460"/>
    </source>
</evidence>
<feature type="transmembrane region" description="Helical" evidence="2">
    <location>
        <begin position="126"/>
        <end position="143"/>
    </location>
</feature>
<name>A0A1N7RCC2_9BACT</name>
<protein>
    <submittedName>
        <fullName evidence="4">Transglutaminase-like superfamily protein</fullName>
    </submittedName>
</protein>
<keyword evidence="2" id="KW-0812">Transmembrane</keyword>
<feature type="transmembrane region" description="Helical" evidence="2">
    <location>
        <begin position="98"/>
        <end position="119"/>
    </location>
</feature>
<dbReference type="PANTHER" id="PTHR42736:SF1">
    <property type="entry name" value="PROTEIN-GLUTAMINE GAMMA-GLUTAMYLTRANSFERASE"/>
    <property type="match status" value="1"/>
</dbReference>
<feature type="transmembrane region" description="Helical" evidence="2">
    <location>
        <begin position="193"/>
        <end position="211"/>
    </location>
</feature>
<evidence type="ECO:0000313" key="5">
    <source>
        <dbReference type="Proteomes" id="UP000186917"/>
    </source>
</evidence>
<accession>A0A1N7RCC2</accession>